<dbReference type="GO" id="GO:0003676">
    <property type="term" value="F:nucleic acid binding"/>
    <property type="evidence" value="ECO:0007669"/>
    <property type="project" value="InterPro"/>
</dbReference>
<dbReference type="InterPro" id="IPR002059">
    <property type="entry name" value="CSP_DNA-bd"/>
</dbReference>
<accession>A0A2G5H7L5</accession>
<dbReference type="PROSITE" id="PS51857">
    <property type="entry name" value="CSD_2"/>
    <property type="match status" value="1"/>
</dbReference>
<name>A0A2G5H7L5_CERBT</name>
<proteinExistence type="predicted"/>
<keyword evidence="1" id="KW-0732">Signal</keyword>
<sequence>MRFLQATVIAFAAFIASSAALKGIVKSWDDEKGIGYITPDDGSPDVYFYRSEVDPEDLALLEEGKEVDFDLKSGPKRQKTVNGVPQLG</sequence>
<evidence type="ECO:0000313" key="3">
    <source>
        <dbReference type="EMBL" id="PIA88536.1"/>
    </source>
</evidence>
<evidence type="ECO:0000259" key="2">
    <source>
        <dbReference type="PROSITE" id="PS51857"/>
    </source>
</evidence>
<dbReference type="InterPro" id="IPR011129">
    <property type="entry name" value="CSD"/>
</dbReference>
<organism evidence="3 5">
    <name type="scientific">Cercospora beticola</name>
    <name type="common">Sugarbeet leaf spot fungus</name>
    <dbReference type="NCBI Taxonomy" id="122368"/>
    <lineage>
        <taxon>Eukaryota</taxon>
        <taxon>Fungi</taxon>
        <taxon>Dikarya</taxon>
        <taxon>Ascomycota</taxon>
        <taxon>Pezizomycotina</taxon>
        <taxon>Dothideomycetes</taxon>
        <taxon>Dothideomycetidae</taxon>
        <taxon>Mycosphaerellales</taxon>
        <taxon>Mycosphaerellaceae</taxon>
        <taxon>Cercospora</taxon>
    </lineage>
</organism>
<evidence type="ECO:0000313" key="5">
    <source>
        <dbReference type="Proteomes" id="UP000230605"/>
    </source>
</evidence>
<protein>
    <recommendedName>
        <fullName evidence="2">CSD domain-containing protein</fullName>
    </recommendedName>
</protein>
<keyword evidence="6" id="KW-1185">Reference proteome</keyword>
<dbReference type="OrthoDB" id="422005at2759"/>
<dbReference type="Pfam" id="PF00313">
    <property type="entry name" value="CSD"/>
    <property type="match status" value="1"/>
</dbReference>
<evidence type="ECO:0000256" key="1">
    <source>
        <dbReference type="SAM" id="SignalP"/>
    </source>
</evidence>
<gene>
    <name evidence="3" type="ORF">CB0940_07031</name>
    <name evidence="4" type="ORF">RHO25_007590</name>
</gene>
<dbReference type="PRINTS" id="PR00050">
    <property type="entry name" value="COLDSHOCK"/>
</dbReference>
<reference evidence="3 5" key="1">
    <citation type="submission" date="2015-10" db="EMBL/GenBank/DDBJ databases">
        <title>The cercosporin biosynthetic gene cluster was horizontally transferred to several fungal lineages and shown to be expanded in Cercospora beticola based on microsynteny with recipient genomes.</title>
        <authorList>
            <person name="De Jonge R."/>
            <person name="Ebert M.K."/>
            <person name="Suttle J.C."/>
            <person name="Jurick Ii W.M."/>
            <person name="Secor G.A."/>
            <person name="Thomma B.P."/>
            <person name="Van De Peer Y."/>
            <person name="Bolton M.D."/>
        </authorList>
    </citation>
    <scope>NUCLEOTIDE SEQUENCE [LARGE SCALE GENOMIC DNA]</scope>
    <source>
        <strain evidence="3 5">09-40</strain>
    </source>
</reference>
<dbReference type="SUPFAM" id="SSF50249">
    <property type="entry name" value="Nucleic acid-binding proteins"/>
    <property type="match status" value="1"/>
</dbReference>
<dbReference type="EMBL" id="CP134188">
    <property type="protein sequence ID" value="WPB02954.1"/>
    <property type="molecule type" value="Genomic_DNA"/>
</dbReference>
<dbReference type="AlphaFoldDB" id="A0A2G5H7L5"/>
<dbReference type="EMBL" id="LKMD01000108">
    <property type="protein sequence ID" value="PIA88536.1"/>
    <property type="molecule type" value="Genomic_DNA"/>
</dbReference>
<reference evidence="4 6" key="2">
    <citation type="submission" date="2023-09" db="EMBL/GenBank/DDBJ databases">
        <title>Complete-Gapless Cercospora beticola genome.</title>
        <authorList>
            <person name="Wyatt N.A."/>
            <person name="Spanner R.E."/>
            <person name="Bolton M.D."/>
        </authorList>
    </citation>
    <scope>NUCLEOTIDE SEQUENCE [LARGE SCALE GENOMIC DNA]</scope>
    <source>
        <strain evidence="4">Cb09-40</strain>
    </source>
</reference>
<feature type="chain" id="PRO_5013868794" description="CSD domain-containing protein" evidence="1">
    <location>
        <begin position="21"/>
        <end position="88"/>
    </location>
</feature>
<dbReference type="SMART" id="SM00357">
    <property type="entry name" value="CSP"/>
    <property type="match status" value="1"/>
</dbReference>
<dbReference type="Proteomes" id="UP001302367">
    <property type="component" value="Chromosome 5"/>
</dbReference>
<feature type="domain" description="CSD" evidence="2">
    <location>
        <begin position="20"/>
        <end position="85"/>
    </location>
</feature>
<evidence type="ECO:0000313" key="6">
    <source>
        <dbReference type="Proteomes" id="UP001302367"/>
    </source>
</evidence>
<feature type="signal peptide" evidence="1">
    <location>
        <begin position="1"/>
        <end position="20"/>
    </location>
</feature>
<dbReference type="Gene3D" id="2.40.50.140">
    <property type="entry name" value="Nucleic acid-binding proteins"/>
    <property type="match status" value="1"/>
</dbReference>
<evidence type="ECO:0000313" key="4">
    <source>
        <dbReference type="EMBL" id="WPB02954.1"/>
    </source>
</evidence>
<dbReference type="Proteomes" id="UP000230605">
    <property type="component" value="Chromosome 5"/>
</dbReference>
<dbReference type="InterPro" id="IPR012340">
    <property type="entry name" value="NA-bd_OB-fold"/>
</dbReference>